<evidence type="ECO:0000313" key="2">
    <source>
        <dbReference type="EMBL" id="TWP45965.1"/>
    </source>
</evidence>
<organism evidence="2 3">
    <name type="scientific">Lentzea tibetensis</name>
    <dbReference type="NCBI Taxonomy" id="2591470"/>
    <lineage>
        <taxon>Bacteria</taxon>
        <taxon>Bacillati</taxon>
        <taxon>Actinomycetota</taxon>
        <taxon>Actinomycetes</taxon>
        <taxon>Pseudonocardiales</taxon>
        <taxon>Pseudonocardiaceae</taxon>
        <taxon>Lentzea</taxon>
    </lineage>
</organism>
<keyword evidence="3" id="KW-1185">Reference proteome</keyword>
<reference evidence="2 3" key="1">
    <citation type="submission" date="2019-07" db="EMBL/GenBank/DDBJ databases">
        <title>Lentzea xizangensis sp. nov., isolated from Qinghai-Tibetan Plateau Soils.</title>
        <authorList>
            <person name="Huang J."/>
        </authorList>
    </citation>
    <scope>NUCLEOTIDE SEQUENCE [LARGE SCALE GENOMIC DNA]</scope>
    <source>
        <strain evidence="2 3">FXJ1.1311</strain>
    </source>
</reference>
<dbReference type="OrthoDB" id="5192540at2"/>
<dbReference type="Pfam" id="PF05973">
    <property type="entry name" value="Gp49"/>
    <property type="match status" value="1"/>
</dbReference>
<feature type="region of interest" description="Disordered" evidence="1">
    <location>
        <begin position="1"/>
        <end position="24"/>
    </location>
</feature>
<dbReference type="Proteomes" id="UP000316639">
    <property type="component" value="Unassembled WGS sequence"/>
</dbReference>
<gene>
    <name evidence="2" type="ORF">FKR81_37730</name>
</gene>
<evidence type="ECO:0000313" key="3">
    <source>
        <dbReference type="Proteomes" id="UP000316639"/>
    </source>
</evidence>
<evidence type="ECO:0000256" key="1">
    <source>
        <dbReference type="SAM" id="MobiDB-lite"/>
    </source>
</evidence>
<sequence>MVSGARQASGDENNQPKSAQAARRKWRWYRTESGRLIAREEFDALPERARAGLSNAIERYLTGQSRRNDIDSLGRGIYEIRHRYSNNHHRVLFTHWGQYCVALTAFYKNQPKTPKTDLNRAIDRARWWRDANGDEPGGG</sequence>
<comment type="caution">
    <text evidence="2">The sequence shown here is derived from an EMBL/GenBank/DDBJ whole genome shotgun (WGS) entry which is preliminary data.</text>
</comment>
<dbReference type="InterPro" id="IPR009241">
    <property type="entry name" value="HigB-like"/>
</dbReference>
<protein>
    <submittedName>
        <fullName evidence="2">Type II toxin-antitoxin system RelE/ParE family toxin</fullName>
    </submittedName>
</protein>
<dbReference type="AlphaFoldDB" id="A0A563EHE0"/>
<proteinExistence type="predicted"/>
<name>A0A563EHE0_9PSEU</name>
<dbReference type="RefSeq" id="WP_146359162.1">
    <property type="nucleotide sequence ID" value="NZ_VOBR01000037.1"/>
</dbReference>
<dbReference type="EMBL" id="VOBR01000037">
    <property type="protein sequence ID" value="TWP45965.1"/>
    <property type="molecule type" value="Genomic_DNA"/>
</dbReference>
<accession>A0A563EHE0</accession>